<gene>
    <name evidence="2" type="ORF">PSON_ATCC_30995.1.T0780054</name>
</gene>
<name>A0A8S1PI68_9CILI</name>
<evidence type="ECO:0000313" key="2">
    <source>
        <dbReference type="EMBL" id="CAD8102511.1"/>
    </source>
</evidence>
<keyword evidence="3" id="KW-1185">Reference proteome</keyword>
<organism evidence="2 3">
    <name type="scientific">Paramecium sonneborni</name>
    <dbReference type="NCBI Taxonomy" id="65129"/>
    <lineage>
        <taxon>Eukaryota</taxon>
        <taxon>Sar</taxon>
        <taxon>Alveolata</taxon>
        <taxon>Ciliophora</taxon>
        <taxon>Intramacronucleata</taxon>
        <taxon>Oligohymenophorea</taxon>
        <taxon>Peniculida</taxon>
        <taxon>Parameciidae</taxon>
        <taxon>Paramecium</taxon>
    </lineage>
</organism>
<protein>
    <recommendedName>
        <fullName evidence="4">Transmembrane protein</fullName>
    </recommendedName>
</protein>
<keyword evidence="1" id="KW-1133">Transmembrane helix</keyword>
<reference evidence="2" key="1">
    <citation type="submission" date="2021-01" db="EMBL/GenBank/DDBJ databases">
        <authorList>
            <consortium name="Genoscope - CEA"/>
            <person name="William W."/>
        </authorList>
    </citation>
    <scope>NUCLEOTIDE SEQUENCE</scope>
</reference>
<keyword evidence="1" id="KW-0472">Membrane</keyword>
<dbReference type="AlphaFoldDB" id="A0A8S1PI68"/>
<comment type="caution">
    <text evidence="2">The sequence shown here is derived from an EMBL/GenBank/DDBJ whole genome shotgun (WGS) entry which is preliminary data.</text>
</comment>
<keyword evidence="1" id="KW-0812">Transmembrane</keyword>
<sequence length="113" mass="13380">MNLNQMLVHLREYIKDLLLIQLLLMFFFSLLLIFLLATHYQSIVKLLIFTRVFQHFSNFKVLIAQLTFQTFQLSSVYFKFATNSKVSFTVRVAKRISFYITQPENVANFSLSQ</sequence>
<evidence type="ECO:0000256" key="1">
    <source>
        <dbReference type="SAM" id="Phobius"/>
    </source>
</evidence>
<dbReference type="Proteomes" id="UP000692954">
    <property type="component" value="Unassembled WGS sequence"/>
</dbReference>
<evidence type="ECO:0008006" key="4">
    <source>
        <dbReference type="Google" id="ProtNLM"/>
    </source>
</evidence>
<evidence type="ECO:0000313" key="3">
    <source>
        <dbReference type="Proteomes" id="UP000692954"/>
    </source>
</evidence>
<proteinExistence type="predicted"/>
<feature type="transmembrane region" description="Helical" evidence="1">
    <location>
        <begin position="17"/>
        <end position="37"/>
    </location>
</feature>
<dbReference type="EMBL" id="CAJJDN010000078">
    <property type="protein sequence ID" value="CAD8102511.1"/>
    <property type="molecule type" value="Genomic_DNA"/>
</dbReference>
<accession>A0A8S1PI68</accession>